<organism evidence="2 3">
    <name type="scientific">Methylomagnum ishizawai</name>
    <dbReference type="NCBI Taxonomy" id="1760988"/>
    <lineage>
        <taxon>Bacteria</taxon>
        <taxon>Pseudomonadati</taxon>
        <taxon>Pseudomonadota</taxon>
        <taxon>Gammaproteobacteria</taxon>
        <taxon>Methylococcales</taxon>
        <taxon>Methylococcaceae</taxon>
        <taxon>Methylomagnum</taxon>
    </lineage>
</organism>
<accession>A0A1Y6CV50</accession>
<dbReference type="Proteomes" id="UP000192923">
    <property type="component" value="Unassembled WGS sequence"/>
</dbReference>
<dbReference type="OrthoDB" id="5567443at2"/>
<sequence>MPSFIAKASRLPGLSLAVALVGSAPLLTGYDAATGASNTTSAPPATPTVQRIVAQARDTAGSSAQGKFTRTITGKKQTFSGSLRIPLPNAALGLADATAAQNAEILLRTSRQGTAYAECALDFAGVGGKPRAAHYRLNLVKRRGTVQQKTGFCELSVAPIGPGLPQPQARDTLTLVHVTPDGEQTFARGAFVKK</sequence>
<dbReference type="AlphaFoldDB" id="A0A1Y6CV50"/>
<keyword evidence="1" id="KW-0732">Signal</keyword>
<dbReference type="STRING" id="1760988.SAMN02949497_1847"/>
<evidence type="ECO:0000313" key="2">
    <source>
        <dbReference type="EMBL" id="SMF94529.1"/>
    </source>
</evidence>
<evidence type="ECO:0000313" key="3">
    <source>
        <dbReference type="Proteomes" id="UP000192923"/>
    </source>
</evidence>
<proteinExistence type="predicted"/>
<keyword evidence="3" id="KW-1185">Reference proteome</keyword>
<name>A0A1Y6CV50_9GAMM</name>
<feature type="signal peptide" evidence="1">
    <location>
        <begin position="1"/>
        <end position="29"/>
    </location>
</feature>
<protein>
    <submittedName>
        <fullName evidence="2">Uncharacterized protein</fullName>
    </submittedName>
</protein>
<dbReference type="EMBL" id="FXAM01000001">
    <property type="protein sequence ID" value="SMF94529.1"/>
    <property type="molecule type" value="Genomic_DNA"/>
</dbReference>
<feature type="chain" id="PRO_5013232491" evidence="1">
    <location>
        <begin position="30"/>
        <end position="194"/>
    </location>
</feature>
<dbReference type="RefSeq" id="WP_085211994.1">
    <property type="nucleotide sequence ID" value="NZ_FXAM01000001.1"/>
</dbReference>
<gene>
    <name evidence="2" type="ORF">SAMN02949497_1847</name>
</gene>
<reference evidence="2 3" key="1">
    <citation type="submission" date="2016-12" db="EMBL/GenBank/DDBJ databases">
        <authorList>
            <person name="Song W.-J."/>
            <person name="Kurnit D.M."/>
        </authorList>
    </citation>
    <scope>NUCLEOTIDE SEQUENCE [LARGE SCALE GENOMIC DNA]</scope>
    <source>
        <strain evidence="2 3">175</strain>
    </source>
</reference>
<evidence type="ECO:0000256" key="1">
    <source>
        <dbReference type="SAM" id="SignalP"/>
    </source>
</evidence>